<protein>
    <submittedName>
        <fullName evidence="1">Uncharacterized protein</fullName>
    </submittedName>
</protein>
<organism evidence="1 2">
    <name type="scientific">Gonapodya prolifera (strain JEL478)</name>
    <name type="common">Monoblepharis prolifera</name>
    <dbReference type="NCBI Taxonomy" id="1344416"/>
    <lineage>
        <taxon>Eukaryota</taxon>
        <taxon>Fungi</taxon>
        <taxon>Fungi incertae sedis</taxon>
        <taxon>Chytridiomycota</taxon>
        <taxon>Chytridiomycota incertae sedis</taxon>
        <taxon>Monoblepharidomycetes</taxon>
        <taxon>Monoblepharidales</taxon>
        <taxon>Gonapodyaceae</taxon>
        <taxon>Gonapodya</taxon>
    </lineage>
</organism>
<dbReference type="InterPro" id="IPR029071">
    <property type="entry name" value="Ubiquitin-like_domsf"/>
</dbReference>
<evidence type="ECO:0000313" key="1">
    <source>
        <dbReference type="EMBL" id="KXS12456.1"/>
    </source>
</evidence>
<accession>A0A139A6L2</accession>
<keyword evidence="2" id="KW-1185">Reference proteome</keyword>
<dbReference type="Gene3D" id="3.10.20.90">
    <property type="entry name" value="Phosphatidylinositol 3-kinase Catalytic Subunit, Chain A, domain 1"/>
    <property type="match status" value="1"/>
</dbReference>
<sequence length="403" mass="44346">MPRKAQPGLLANDSITTLVVGDEESPTRPTTPSSKKEIVLRSVISMILRQMGPSPIWTTASNPGHSLEKPLERNRSLFQIVTRKLQSQTCLASRFLKISPRICEGRDWLQTNIARVKLISNNVHHSPRRSMKPTNVPIEPNVDLTYDSSFSVSDDDDETLDPALREAAQRAKQRVMTAAGTNSTADGEKVVLVVVKPWEKETVPAGPATSGTGRKTKDSKFKIKVSQRVDLLAQQFAHAKGLDPADIVLATRSGVKALGSLTMGSLLEKSQASVYLTAFTQTQYMEFQSLDAARTARLLSGSISRDLTPEPDVEESQGETLRVTVKGREDVHGWQAKVLTTATVGRFVERYCKALNVAEDAVPRVHLLLDGERLDPSWTFQRLAKEAGNDEDDDELTLEAHGL</sequence>
<dbReference type="AlphaFoldDB" id="A0A139A6L2"/>
<gene>
    <name evidence="1" type="ORF">M427DRAFT_397648</name>
</gene>
<dbReference type="Proteomes" id="UP000070544">
    <property type="component" value="Unassembled WGS sequence"/>
</dbReference>
<reference evidence="1 2" key="1">
    <citation type="journal article" date="2015" name="Genome Biol. Evol.">
        <title>Phylogenomic analyses indicate that early fungi evolved digesting cell walls of algal ancestors of land plants.</title>
        <authorList>
            <person name="Chang Y."/>
            <person name="Wang S."/>
            <person name="Sekimoto S."/>
            <person name="Aerts A.L."/>
            <person name="Choi C."/>
            <person name="Clum A."/>
            <person name="LaButti K.M."/>
            <person name="Lindquist E.A."/>
            <person name="Yee Ngan C."/>
            <person name="Ohm R.A."/>
            <person name="Salamov A.A."/>
            <person name="Grigoriev I.V."/>
            <person name="Spatafora J.W."/>
            <person name="Berbee M.L."/>
        </authorList>
    </citation>
    <scope>NUCLEOTIDE SEQUENCE [LARGE SCALE GENOMIC DNA]</scope>
    <source>
        <strain evidence="1 2">JEL478</strain>
    </source>
</reference>
<dbReference type="SUPFAM" id="SSF54236">
    <property type="entry name" value="Ubiquitin-like"/>
    <property type="match status" value="1"/>
</dbReference>
<evidence type="ECO:0000313" key="2">
    <source>
        <dbReference type="Proteomes" id="UP000070544"/>
    </source>
</evidence>
<name>A0A139A6L2_GONPJ</name>
<dbReference type="EMBL" id="KQ965788">
    <property type="protein sequence ID" value="KXS12456.1"/>
    <property type="molecule type" value="Genomic_DNA"/>
</dbReference>
<proteinExistence type="predicted"/>